<dbReference type="Pfam" id="PF10105">
    <property type="entry name" value="DUF2344"/>
    <property type="match status" value="1"/>
</dbReference>
<sequence length="80" mass="9477">MRFISHLDVLRYWERSLKRVEIPVKYSEGFTPHPKLIFGAPLPLGFIGENEFLEVFLKENINSDDFKSRMQSQSILDLEY</sequence>
<accession>A0A382KAF5</accession>
<name>A0A382KAF5_9ZZZZ</name>
<proteinExistence type="predicted"/>
<organism evidence="2">
    <name type="scientific">marine metagenome</name>
    <dbReference type="NCBI Taxonomy" id="408172"/>
    <lineage>
        <taxon>unclassified sequences</taxon>
        <taxon>metagenomes</taxon>
        <taxon>ecological metagenomes</taxon>
    </lineage>
</organism>
<feature type="domain" description="DUF2344" evidence="1">
    <location>
        <begin position="1"/>
        <end position="78"/>
    </location>
</feature>
<evidence type="ECO:0000313" key="2">
    <source>
        <dbReference type="EMBL" id="SVC20017.1"/>
    </source>
</evidence>
<protein>
    <recommendedName>
        <fullName evidence="1">DUF2344 domain-containing protein</fullName>
    </recommendedName>
</protein>
<evidence type="ECO:0000259" key="1">
    <source>
        <dbReference type="Pfam" id="PF10105"/>
    </source>
</evidence>
<dbReference type="EMBL" id="UINC01078691">
    <property type="protein sequence ID" value="SVC20017.1"/>
    <property type="molecule type" value="Genomic_DNA"/>
</dbReference>
<dbReference type="NCBIfam" id="TIGR03936">
    <property type="entry name" value="sam_1_link_chp"/>
    <property type="match status" value="1"/>
</dbReference>
<feature type="non-terminal residue" evidence="2">
    <location>
        <position position="80"/>
    </location>
</feature>
<dbReference type="AlphaFoldDB" id="A0A382KAF5"/>
<gene>
    <name evidence="2" type="ORF">METZ01_LOCUS272871</name>
</gene>
<reference evidence="2" key="1">
    <citation type="submission" date="2018-05" db="EMBL/GenBank/DDBJ databases">
        <authorList>
            <person name="Lanie J.A."/>
            <person name="Ng W.-L."/>
            <person name="Kazmierczak K.M."/>
            <person name="Andrzejewski T.M."/>
            <person name="Davidsen T.M."/>
            <person name="Wayne K.J."/>
            <person name="Tettelin H."/>
            <person name="Glass J.I."/>
            <person name="Rusch D."/>
            <person name="Podicherti R."/>
            <person name="Tsui H.-C.T."/>
            <person name="Winkler M.E."/>
        </authorList>
    </citation>
    <scope>NUCLEOTIDE SEQUENCE</scope>
</reference>
<dbReference type="InterPro" id="IPR018768">
    <property type="entry name" value="DUF2344"/>
</dbReference>